<feature type="signal peptide" evidence="2">
    <location>
        <begin position="1"/>
        <end position="21"/>
    </location>
</feature>
<gene>
    <name evidence="3" type="ORF">PAC_17177</name>
</gene>
<feature type="compositionally biased region" description="Low complexity" evidence="1">
    <location>
        <begin position="224"/>
        <end position="240"/>
    </location>
</feature>
<evidence type="ECO:0000256" key="1">
    <source>
        <dbReference type="SAM" id="MobiDB-lite"/>
    </source>
</evidence>
<keyword evidence="2" id="KW-0732">Signal</keyword>
<evidence type="ECO:0008006" key="5">
    <source>
        <dbReference type="Google" id="ProtNLM"/>
    </source>
</evidence>
<dbReference type="OrthoDB" id="10549908at2759"/>
<feature type="chain" id="PRO_5012001641" description="Apple domain-containing protein" evidence="2">
    <location>
        <begin position="22"/>
        <end position="429"/>
    </location>
</feature>
<keyword evidence="4" id="KW-1185">Reference proteome</keyword>
<dbReference type="Proteomes" id="UP000184330">
    <property type="component" value="Unassembled WGS sequence"/>
</dbReference>
<name>A0A1L7XQP3_9HELO</name>
<protein>
    <recommendedName>
        <fullName evidence="5">Apple domain-containing protein</fullName>
    </recommendedName>
</protein>
<organism evidence="3 4">
    <name type="scientific">Phialocephala subalpina</name>
    <dbReference type="NCBI Taxonomy" id="576137"/>
    <lineage>
        <taxon>Eukaryota</taxon>
        <taxon>Fungi</taxon>
        <taxon>Dikarya</taxon>
        <taxon>Ascomycota</taxon>
        <taxon>Pezizomycotina</taxon>
        <taxon>Leotiomycetes</taxon>
        <taxon>Helotiales</taxon>
        <taxon>Mollisiaceae</taxon>
        <taxon>Phialocephala</taxon>
        <taxon>Phialocephala fortinii species complex</taxon>
    </lineage>
</organism>
<feature type="region of interest" description="Disordered" evidence="1">
    <location>
        <begin position="224"/>
        <end position="252"/>
    </location>
</feature>
<accession>A0A1L7XQP3</accession>
<evidence type="ECO:0000313" key="3">
    <source>
        <dbReference type="EMBL" id="CZR67278.1"/>
    </source>
</evidence>
<dbReference type="AlphaFoldDB" id="A0A1L7XQP3"/>
<evidence type="ECO:0000256" key="2">
    <source>
        <dbReference type="SAM" id="SignalP"/>
    </source>
</evidence>
<feature type="compositionally biased region" description="Pro residues" evidence="1">
    <location>
        <begin position="419"/>
        <end position="429"/>
    </location>
</feature>
<proteinExistence type="predicted"/>
<sequence length="429" mass="42372">MTFPTPFLAILLATLFRLATSSPAPLANPDTNTIPPPPPPGGSPNDGYGDIPPAPATTPYFPPFPIISIPFFTMPGLPNPVISTKTGGGVVVTPHTTKSTDPGATLSGYTFSPPPVPSTTSTSGAKTTGTVGGVTGPPVTIATDPCVKASVSLSVVTAVGSTTYSTHVVEISYTTIVQPVTSYTTIVQPVTVTLPSVGVSAVTSVATLTHSICLVQTTITSTKTAGGVTGPSPSGGTTTAPGGGGGGGTSSTSTCVWAAPTVTGEYTISASAVDPGATNQGVSGYFSGNPATSLTNLNLGQSVPLPYAEYKCSLLCGARCASFYVGYATSGASYYCYTYSSLLTPLDLIPLDMPPATTIIFGAAFNKLCSGTPPSSVSSSVPGGPGGGSTSTTKTADGGFTTLASITTSASGGGGTYGAPPPPTGYYGP</sequence>
<feature type="region of interest" description="Disordered" evidence="1">
    <location>
        <begin position="24"/>
        <end position="55"/>
    </location>
</feature>
<feature type="compositionally biased region" description="Low complexity" evidence="1">
    <location>
        <begin position="401"/>
        <end position="410"/>
    </location>
</feature>
<dbReference type="EMBL" id="FJOG01000043">
    <property type="protein sequence ID" value="CZR67278.1"/>
    <property type="molecule type" value="Genomic_DNA"/>
</dbReference>
<feature type="region of interest" description="Disordered" evidence="1">
    <location>
        <begin position="376"/>
        <end position="429"/>
    </location>
</feature>
<evidence type="ECO:0000313" key="4">
    <source>
        <dbReference type="Proteomes" id="UP000184330"/>
    </source>
</evidence>
<reference evidence="3 4" key="1">
    <citation type="submission" date="2016-03" db="EMBL/GenBank/DDBJ databases">
        <authorList>
            <person name="Ploux O."/>
        </authorList>
    </citation>
    <scope>NUCLEOTIDE SEQUENCE [LARGE SCALE GENOMIC DNA]</scope>
    <source>
        <strain evidence="3 4">UAMH 11012</strain>
    </source>
</reference>